<name>A0A381T9B2_9ZZZZ</name>
<sequence length="117" mass="12841">MKTFLSISMFVLFVGCSVPGTVSGNENLSAVKIDLPTIQCGMCQQTIQEKLESLDGVQMAYVNLNEAKVLVKYNRTKLDVTDLEQTISKIGYQASDVPADENAYSKLPSCCKLPKDQ</sequence>
<gene>
    <name evidence="2" type="ORF">METZ01_LOCUS65626</name>
</gene>
<dbReference type="Gene3D" id="3.30.70.100">
    <property type="match status" value="1"/>
</dbReference>
<dbReference type="GO" id="GO:0046872">
    <property type="term" value="F:metal ion binding"/>
    <property type="evidence" value="ECO:0007669"/>
    <property type="project" value="InterPro"/>
</dbReference>
<evidence type="ECO:0000259" key="1">
    <source>
        <dbReference type="PROSITE" id="PS50846"/>
    </source>
</evidence>
<dbReference type="PROSITE" id="PS51257">
    <property type="entry name" value="PROKAR_LIPOPROTEIN"/>
    <property type="match status" value="1"/>
</dbReference>
<dbReference type="InterPro" id="IPR036163">
    <property type="entry name" value="HMA_dom_sf"/>
</dbReference>
<protein>
    <recommendedName>
        <fullName evidence="1">HMA domain-containing protein</fullName>
    </recommendedName>
</protein>
<dbReference type="EMBL" id="UINC01004227">
    <property type="protein sequence ID" value="SVA12772.1"/>
    <property type="molecule type" value="Genomic_DNA"/>
</dbReference>
<evidence type="ECO:0000313" key="2">
    <source>
        <dbReference type="EMBL" id="SVA12772.1"/>
    </source>
</evidence>
<dbReference type="CDD" id="cd00371">
    <property type="entry name" value="HMA"/>
    <property type="match status" value="1"/>
</dbReference>
<accession>A0A381T9B2</accession>
<dbReference type="InterPro" id="IPR006121">
    <property type="entry name" value="HMA_dom"/>
</dbReference>
<dbReference type="SUPFAM" id="SSF55008">
    <property type="entry name" value="HMA, heavy metal-associated domain"/>
    <property type="match status" value="1"/>
</dbReference>
<dbReference type="PROSITE" id="PS50846">
    <property type="entry name" value="HMA_2"/>
    <property type="match status" value="1"/>
</dbReference>
<dbReference type="AlphaFoldDB" id="A0A381T9B2"/>
<feature type="domain" description="HMA" evidence="1">
    <location>
        <begin position="29"/>
        <end position="95"/>
    </location>
</feature>
<reference evidence="2" key="1">
    <citation type="submission" date="2018-05" db="EMBL/GenBank/DDBJ databases">
        <authorList>
            <person name="Lanie J.A."/>
            <person name="Ng W.-L."/>
            <person name="Kazmierczak K.M."/>
            <person name="Andrzejewski T.M."/>
            <person name="Davidsen T.M."/>
            <person name="Wayne K.J."/>
            <person name="Tettelin H."/>
            <person name="Glass J.I."/>
            <person name="Rusch D."/>
            <person name="Podicherti R."/>
            <person name="Tsui H.-C.T."/>
            <person name="Winkler M.E."/>
        </authorList>
    </citation>
    <scope>NUCLEOTIDE SEQUENCE</scope>
</reference>
<dbReference type="Pfam" id="PF00403">
    <property type="entry name" value="HMA"/>
    <property type="match status" value="1"/>
</dbReference>
<organism evidence="2">
    <name type="scientific">marine metagenome</name>
    <dbReference type="NCBI Taxonomy" id="408172"/>
    <lineage>
        <taxon>unclassified sequences</taxon>
        <taxon>metagenomes</taxon>
        <taxon>ecological metagenomes</taxon>
    </lineage>
</organism>
<proteinExistence type="predicted"/>